<comment type="caution">
    <text evidence="2">The sequence shown here is derived from an EMBL/GenBank/DDBJ whole genome shotgun (WGS) entry which is preliminary data.</text>
</comment>
<dbReference type="RefSeq" id="WP_224190254.1">
    <property type="nucleotide sequence ID" value="NZ_JAIRAU010000001.1"/>
</dbReference>
<proteinExistence type="predicted"/>
<organism evidence="2 3">
    <name type="scientific">Nannocystis pusilla</name>
    <dbReference type="NCBI Taxonomy" id="889268"/>
    <lineage>
        <taxon>Bacteria</taxon>
        <taxon>Pseudomonadati</taxon>
        <taxon>Myxococcota</taxon>
        <taxon>Polyangia</taxon>
        <taxon>Nannocystales</taxon>
        <taxon>Nannocystaceae</taxon>
        <taxon>Nannocystis</taxon>
    </lineage>
</organism>
<keyword evidence="1" id="KW-1133">Transmembrane helix</keyword>
<feature type="transmembrane region" description="Helical" evidence="1">
    <location>
        <begin position="29"/>
        <end position="47"/>
    </location>
</feature>
<name>A0ABS7TJX2_9BACT</name>
<gene>
    <name evidence="2" type="ORF">K7C98_04500</name>
</gene>
<feature type="transmembrane region" description="Helical" evidence="1">
    <location>
        <begin position="56"/>
        <end position="82"/>
    </location>
</feature>
<keyword evidence="1" id="KW-0812">Transmembrane</keyword>
<keyword evidence="3" id="KW-1185">Reference proteome</keyword>
<dbReference type="Proteomes" id="UP001139031">
    <property type="component" value="Unassembled WGS sequence"/>
</dbReference>
<accession>A0ABS7TJX2</accession>
<feature type="transmembrane region" description="Helical" evidence="1">
    <location>
        <begin position="88"/>
        <end position="105"/>
    </location>
</feature>
<evidence type="ECO:0000313" key="3">
    <source>
        <dbReference type="Proteomes" id="UP001139031"/>
    </source>
</evidence>
<reference evidence="2" key="1">
    <citation type="submission" date="2021-08" db="EMBL/GenBank/DDBJ databases">
        <authorList>
            <person name="Stevens D.C."/>
        </authorList>
    </citation>
    <scope>NUCLEOTIDE SEQUENCE</scope>
    <source>
        <strain evidence="2">DSM 53165</strain>
    </source>
</reference>
<keyword evidence="1" id="KW-0472">Membrane</keyword>
<evidence type="ECO:0000256" key="1">
    <source>
        <dbReference type="SAM" id="Phobius"/>
    </source>
</evidence>
<evidence type="ECO:0000313" key="2">
    <source>
        <dbReference type="EMBL" id="MBZ5708506.1"/>
    </source>
</evidence>
<sequence>MPVKLIVALALLALATVMQVMHITEGNYTIPNYVNLALKLFLVIGLVRGSEGARSLALVVGVLNILVGILAVFQVGALISYLPLSLQLQLGVPLVFGGYLLWCMSQEDVKTWLYRRAFAEVGGDE</sequence>
<dbReference type="EMBL" id="JAIRAU010000001">
    <property type="protein sequence ID" value="MBZ5708506.1"/>
    <property type="molecule type" value="Genomic_DNA"/>
</dbReference>
<protein>
    <submittedName>
        <fullName evidence="2">Uncharacterized protein</fullName>
    </submittedName>
</protein>